<evidence type="ECO:0000313" key="1">
    <source>
        <dbReference type="EMBL" id="WFN54214.1"/>
    </source>
</evidence>
<gene>
    <name evidence="1" type="ORF">O1Q98_10915</name>
</gene>
<evidence type="ECO:0000313" key="2">
    <source>
        <dbReference type="Proteomes" id="UP001219630"/>
    </source>
</evidence>
<keyword evidence="2" id="KW-1185">Reference proteome</keyword>
<organism evidence="1 2">
    <name type="scientific">Dickeya lacustris</name>
    <dbReference type="NCBI Taxonomy" id="2259638"/>
    <lineage>
        <taxon>Bacteria</taxon>
        <taxon>Pseudomonadati</taxon>
        <taxon>Pseudomonadota</taxon>
        <taxon>Gammaproteobacteria</taxon>
        <taxon>Enterobacterales</taxon>
        <taxon>Pectobacteriaceae</taxon>
        <taxon>Dickeya</taxon>
    </lineage>
</organism>
<dbReference type="PANTHER" id="PTHR34413">
    <property type="entry name" value="PROPHAGE TAIL FIBER ASSEMBLY PROTEIN HOMOLOG TFAE-RELATED-RELATED"/>
    <property type="match status" value="1"/>
</dbReference>
<name>A0ABY8G2P1_9GAMM</name>
<dbReference type="RefSeq" id="WP_125261102.1">
    <property type="nucleotide sequence ID" value="NZ_CP114280.1"/>
</dbReference>
<dbReference type="Proteomes" id="UP001219630">
    <property type="component" value="Chromosome"/>
</dbReference>
<sequence>MQTNDIAVLGENGLASNTGWLTVYHADTQTAEYYDSSEEYLMAGTGVPAHSYADVPPADVASGLAVRRAADGLRWEVVADFRGQTAYDTRTRQPQVISTLGDLPEHLTLLPPSGEFDRWQDDTWVTDAAAQHAATVLAAQRDLDARRQAARERISELTYAEELAMATETEARLLKEWKGYLVQLSRVNPASVPDITWPTIPEKQEG</sequence>
<dbReference type="EMBL" id="CP114280">
    <property type="protein sequence ID" value="WFN54214.1"/>
    <property type="molecule type" value="Genomic_DNA"/>
</dbReference>
<dbReference type="Pfam" id="PF02413">
    <property type="entry name" value="Caudo_TAP"/>
    <property type="match status" value="1"/>
</dbReference>
<dbReference type="InterPro" id="IPR003458">
    <property type="entry name" value="Phage_T4_Gp38_tail_assem"/>
</dbReference>
<dbReference type="PANTHER" id="PTHR34413:SF2">
    <property type="entry name" value="PROPHAGE TAIL FIBER ASSEMBLY PROTEIN HOMOLOG TFAE-RELATED"/>
    <property type="match status" value="1"/>
</dbReference>
<proteinExistence type="predicted"/>
<reference evidence="1 2" key="1">
    <citation type="submission" date="2022-12" db="EMBL/GenBank/DDBJ databases">
        <title>Complete genome sequencing of Dickeya lacustris type strain LMG30899.</title>
        <authorList>
            <person name="Dobhal S."/>
            <person name="Arizala D."/>
            <person name="Arif M."/>
        </authorList>
    </citation>
    <scope>NUCLEOTIDE SEQUENCE [LARGE SCALE GENOMIC DNA]</scope>
    <source>
        <strain evidence="1 2">LMG30899</strain>
    </source>
</reference>
<dbReference type="InterPro" id="IPR051220">
    <property type="entry name" value="TFA_Chaperone"/>
</dbReference>
<accession>A0ABY8G2P1</accession>
<protein>
    <submittedName>
        <fullName evidence="1">Tail fiber assembly protein</fullName>
    </submittedName>
</protein>